<dbReference type="EMBL" id="AP018400">
    <property type="protein sequence ID" value="BBA92695.1"/>
    <property type="molecule type" value="Genomic_DNA"/>
</dbReference>
<reference evidence="4 6" key="1">
    <citation type="journal article" date="2018" name="Genome Biol. Evol.">
        <title>Complete Genome Sequence of Streptococcus ruminantium sp. nov. GUT-187T (=DSM 104980T =JCM 31869T), the Type Strain of S. ruminantium, and Comparison with Genome Sequences of Streptococcus suis Strains.</title>
        <authorList>
            <person name="Tohya M."/>
            <person name="Sekizaki T."/>
            <person name="Miyoshi-Akiyama T."/>
        </authorList>
    </citation>
    <scope>NUCLEOTIDE SEQUENCE [LARGE SCALE GENOMIC DNA]</scope>
    <source>
        <strain evidence="4 6">GUT187T</strain>
    </source>
</reference>
<dbReference type="OrthoDB" id="7163760at2"/>
<evidence type="ECO:0000313" key="6">
    <source>
        <dbReference type="Proteomes" id="UP000269331"/>
    </source>
</evidence>
<name>A0A2Z5TQM4_9STRE</name>
<evidence type="ECO:0000313" key="4">
    <source>
        <dbReference type="EMBL" id="BBA92695.1"/>
    </source>
</evidence>
<organism evidence="4 6">
    <name type="scientific">Streptococcus ruminantium</name>
    <dbReference type="NCBI Taxonomy" id="1917441"/>
    <lineage>
        <taxon>Bacteria</taxon>
        <taxon>Bacillati</taxon>
        <taxon>Bacillota</taxon>
        <taxon>Bacilli</taxon>
        <taxon>Lactobacillales</taxon>
        <taxon>Streptococcaceae</taxon>
        <taxon>Streptococcus</taxon>
    </lineage>
</organism>
<dbReference type="Proteomes" id="UP000269331">
    <property type="component" value="Chromosome"/>
</dbReference>
<dbReference type="RefSeq" id="WP_050579603.1">
    <property type="nucleotide sequence ID" value="NZ_AP018400.1"/>
</dbReference>
<reference evidence="5 7" key="2">
    <citation type="submission" date="2023-08" db="EMBL/GenBank/DDBJ databases">
        <title>Streptococcus ruminantium-associated sheep mastitis outbreak detected in Italy is distinct from bovine isolates.</title>
        <authorList>
            <person name="Rosa M.N."/>
            <person name="Vezina B."/>
            <person name="Tola S."/>
        </authorList>
    </citation>
    <scope>NUCLEOTIDE SEQUENCE [LARGE SCALE GENOMIC DNA]</scope>
    <source>
        <strain evidence="5 7">OM6730</strain>
    </source>
</reference>
<protein>
    <submittedName>
        <fullName evidence="4">GNAT family N-acetyltransferase</fullName>
        <ecNumber evidence="5">2.3.1.-</ecNumber>
    </submittedName>
</protein>
<dbReference type="PANTHER" id="PTHR43420">
    <property type="entry name" value="ACETYLTRANSFERASE"/>
    <property type="match status" value="1"/>
</dbReference>
<dbReference type="Pfam" id="PF00583">
    <property type="entry name" value="Acetyltransf_1"/>
    <property type="match status" value="2"/>
</dbReference>
<evidence type="ECO:0000313" key="7">
    <source>
        <dbReference type="Proteomes" id="UP001228446"/>
    </source>
</evidence>
<evidence type="ECO:0000256" key="2">
    <source>
        <dbReference type="ARBA" id="ARBA00023315"/>
    </source>
</evidence>
<feature type="domain" description="N-acetyltransferase" evidence="3">
    <location>
        <begin position="157"/>
        <end position="290"/>
    </location>
</feature>
<evidence type="ECO:0000313" key="5">
    <source>
        <dbReference type="EMBL" id="MDQ8832220.1"/>
    </source>
</evidence>
<dbReference type="AlphaFoldDB" id="A0A2Z5TQM4"/>
<dbReference type="EC" id="2.3.1.-" evidence="5"/>
<keyword evidence="2 5" id="KW-0012">Acyltransferase</keyword>
<evidence type="ECO:0000259" key="3">
    <source>
        <dbReference type="PROSITE" id="PS51186"/>
    </source>
</evidence>
<dbReference type="InterPro" id="IPR016181">
    <property type="entry name" value="Acyl_CoA_acyltransferase"/>
</dbReference>
<keyword evidence="7" id="KW-1185">Reference proteome</keyword>
<dbReference type="GeneID" id="52229635"/>
<proteinExistence type="predicted"/>
<gene>
    <name evidence="5" type="ORF">RFF62_00120</name>
    <name evidence="4" type="ORF">SR187_5435</name>
</gene>
<feature type="domain" description="N-acetyltransferase" evidence="3">
    <location>
        <begin position="10"/>
        <end position="162"/>
    </location>
</feature>
<dbReference type="EMBL" id="JAVIBX010000001">
    <property type="protein sequence ID" value="MDQ8832220.1"/>
    <property type="molecule type" value="Genomic_DNA"/>
</dbReference>
<dbReference type="Gene3D" id="3.40.630.30">
    <property type="match status" value="2"/>
</dbReference>
<keyword evidence="1 4" id="KW-0808">Transferase</keyword>
<sequence>MKRCIIKTRTNLSKAELEACHSLNAACREVDGTYRQPYLSNMLNFDKDMPAFLLAYQDERLLGLLAIYADDREELAEVSLMVRPDVRGKGIASQLLDQFYLIQEEHKLLGPLFVTEQVFLQQNPNFLENMELVAEEEKEIWLSRERKAFKEVYLPDMECLLATADDIEAIAQFQSQTFETSLEMSIQYAKEAVYDKNSLLYIIKKGEKIFASCTVDLSTSYNYLYGLAVTEDMRGKGIGSALVKSVINDLIDRNTRKFQIAVEEENVGAWSLYKNLGFTEQTQIVYMRKK</sequence>
<dbReference type="InterPro" id="IPR050680">
    <property type="entry name" value="YpeA/RimI_acetyltransf"/>
</dbReference>
<accession>A0A2Z5TQM4</accession>
<dbReference type="GO" id="GO:0016747">
    <property type="term" value="F:acyltransferase activity, transferring groups other than amino-acyl groups"/>
    <property type="evidence" value="ECO:0007669"/>
    <property type="project" value="InterPro"/>
</dbReference>
<evidence type="ECO:0000256" key="1">
    <source>
        <dbReference type="ARBA" id="ARBA00022679"/>
    </source>
</evidence>
<dbReference type="CDD" id="cd04301">
    <property type="entry name" value="NAT_SF"/>
    <property type="match status" value="2"/>
</dbReference>
<dbReference type="KEGG" id="srq:SR187_5435"/>
<dbReference type="Proteomes" id="UP001228446">
    <property type="component" value="Unassembled WGS sequence"/>
</dbReference>
<dbReference type="InterPro" id="IPR000182">
    <property type="entry name" value="GNAT_dom"/>
</dbReference>
<dbReference type="PANTHER" id="PTHR43420:SF44">
    <property type="entry name" value="ACETYLTRANSFERASE YPEA"/>
    <property type="match status" value="1"/>
</dbReference>
<dbReference type="PROSITE" id="PS51186">
    <property type="entry name" value="GNAT"/>
    <property type="match status" value="2"/>
</dbReference>
<dbReference type="SUPFAM" id="SSF55729">
    <property type="entry name" value="Acyl-CoA N-acyltransferases (Nat)"/>
    <property type="match status" value="1"/>
</dbReference>